<feature type="compositionally biased region" description="Basic and acidic residues" evidence="1">
    <location>
        <begin position="68"/>
        <end position="109"/>
    </location>
</feature>
<feature type="region of interest" description="Disordered" evidence="1">
    <location>
        <begin position="1"/>
        <end position="110"/>
    </location>
</feature>
<dbReference type="EMBL" id="KV448430">
    <property type="protein sequence ID" value="OAX36256.1"/>
    <property type="molecule type" value="Genomic_DNA"/>
</dbReference>
<dbReference type="GO" id="GO:0045046">
    <property type="term" value="P:protein import into peroxisome membrane"/>
    <property type="evidence" value="ECO:0007669"/>
    <property type="project" value="TreeGrafter"/>
</dbReference>
<dbReference type="PANTHER" id="PTHR12774:SF2">
    <property type="entry name" value="PEROXISOMAL BIOGENESIS FACTOR 19"/>
    <property type="match status" value="1"/>
</dbReference>
<feature type="region of interest" description="Disordered" evidence="1">
    <location>
        <begin position="156"/>
        <end position="175"/>
    </location>
</feature>
<dbReference type="STRING" id="1314800.A0A1B7MUI6"/>
<dbReference type="InterPro" id="IPR006708">
    <property type="entry name" value="Pex19"/>
</dbReference>
<protein>
    <submittedName>
        <fullName evidence="2">Pex19-domain-containing protein</fullName>
    </submittedName>
</protein>
<dbReference type="GO" id="GO:0033328">
    <property type="term" value="F:peroxisome membrane targeting sequence binding"/>
    <property type="evidence" value="ECO:0007669"/>
    <property type="project" value="TreeGrafter"/>
</dbReference>
<evidence type="ECO:0000256" key="1">
    <source>
        <dbReference type="SAM" id="MobiDB-lite"/>
    </source>
</evidence>
<feature type="compositionally biased region" description="Low complexity" evidence="1">
    <location>
        <begin position="27"/>
        <end position="61"/>
    </location>
</feature>
<dbReference type="Gene3D" id="1.20.120.900">
    <property type="entry name" value="Pex19, mPTS binding domain"/>
    <property type="match status" value="1"/>
</dbReference>
<evidence type="ECO:0000313" key="2">
    <source>
        <dbReference type="EMBL" id="OAX36256.1"/>
    </source>
</evidence>
<dbReference type="InParanoid" id="A0A1B7MUI6"/>
<dbReference type="Pfam" id="PF04614">
    <property type="entry name" value="Pex19"/>
    <property type="match status" value="1"/>
</dbReference>
<dbReference type="AlphaFoldDB" id="A0A1B7MUI6"/>
<dbReference type="InterPro" id="IPR038322">
    <property type="entry name" value="Pex19_C_sf"/>
</dbReference>
<reference evidence="2 3" key="1">
    <citation type="submission" date="2016-06" db="EMBL/GenBank/DDBJ databases">
        <title>Comparative genomics of the ectomycorrhizal sister species Rhizopogon vinicolor and Rhizopogon vesiculosus (Basidiomycota: Boletales) reveals a divergence of the mating type B locus.</title>
        <authorList>
            <consortium name="DOE Joint Genome Institute"/>
            <person name="Mujic A.B."/>
            <person name="Kuo A."/>
            <person name="Tritt A."/>
            <person name="Lipzen A."/>
            <person name="Chen C."/>
            <person name="Johnson J."/>
            <person name="Sharma A."/>
            <person name="Barry K."/>
            <person name="Grigoriev I.V."/>
            <person name="Spatafora J.W."/>
        </authorList>
    </citation>
    <scope>NUCLEOTIDE SEQUENCE [LARGE SCALE GENOMIC DNA]</scope>
    <source>
        <strain evidence="2 3">AM-OR11-026</strain>
    </source>
</reference>
<proteinExistence type="predicted"/>
<dbReference type="PANTHER" id="PTHR12774">
    <property type="entry name" value="PEROXISOMAL BIOGENESIS FACTOR 19"/>
    <property type="match status" value="1"/>
</dbReference>
<keyword evidence="3" id="KW-1185">Reference proteome</keyword>
<sequence>MSNSTKPRVDDEDDVDDLDDVLDQFNPTTAPASSLSRPPASSPAVNESTSSKASQPKPSSSDVDLEPDFAKELAEGMESLWRDIAKHGLNKDSGKEDETSDQREERERSLAAAWEAMLIEGMDGSLQHGTSDAPTVLKAGEKDNFQSHIRNTMNKLKESESGLKSTDASSSAASADPLEALLSQLGDLGEGEGEEELQGVLEAMMGQLMGKDVLYEPLKELSDKFPDYLKTNATTISSDDKQRYDAQIICMKELLDIFESKSYTDDDDKTRTKIVELMGELQKHGSPPEEIMGPLPPGFSMGADGMPNMPDNCVIS</sequence>
<organism evidence="2 3">
    <name type="scientific">Rhizopogon vinicolor AM-OR11-026</name>
    <dbReference type="NCBI Taxonomy" id="1314800"/>
    <lineage>
        <taxon>Eukaryota</taxon>
        <taxon>Fungi</taxon>
        <taxon>Dikarya</taxon>
        <taxon>Basidiomycota</taxon>
        <taxon>Agaricomycotina</taxon>
        <taxon>Agaricomycetes</taxon>
        <taxon>Agaricomycetidae</taxon>
        <taxon>Boletales</taxon>
        <taxon>Suillineae</taxon>
        <taxon>Rhizopogonaceae</taxon>
        <taxon>Rhizopogon</taxon>
    </lineage>
</organism>
<dbReference type="GO" id="GO:0005778">
    <property type="term" value="C:peroxisomal membrane"/>
    <property type="evidence" value="ECO:0007669"/>
    <property type="project" value="TreeGrafter"/>
</dbReference>
<feature type="compositionally biased region" description="Acidic residues" evidence="1">
    <location>
        <begin position="10"/>
        <end position="22"/>
    </location>
</feature>
<name>A0A1B7MUI6_9AGAM</name>
<accession>A0A1B7MUI6</accession>
<dbReference type="Proteomes" id="UP000092154">
    <property type="component" value="Unassembled WGS sequence"/>
</dbReference>
<evidence type="ECO:0000313" key="3">
    <source>
        <dbReference type="Proteomes" id="UP000092154"/>
    </source>
</evidence>
<gene>
    <name evidence="2" type="ORF">K503DRAFT_744634</name>
</gene>
<dbReference type="OrthoDB" id="21292at2759"/>